<dbReference type="Pfam" id="PF00590">
    <property type="entry name" value="TP_methylase"/>
    <property type="match status" value="1"/>
</dbReference>
<evidence type="ECO:0000259" key="6">
    <source>
        <dbReference type="Pfam" id="PF00590"/>
    </source>
</evidence>
<keyword evidence="5" id="KW-0949">S-adenosyl-L-methionine</keyword>
<sequence length="255" mass="27515">MKCGKLVIAGIGPGSFGGMTLDAKAAVERAEIIVGYTKYIELVRTAFPEIDGEKFLSTGMMREEERCTIALEEASRGKEVVLVCSGDSCIYGMASLALALSEPFPLVEIEIVPGVTAAVSGGAILGSPLTADFAVISLSNLLIPQEKIEKRLRASSKGDFVIALYNPRSKNRPDVLARAAEILLEERDGKTVCGFVRNIARDGEEFGFCTLSELGKLDMDMFCTVFVGNSETELIERNGRKFMVNPRGYGRKGNG</sequence>
<proteinExistence type="predicted"/>
<dbReference type="PANTHER" id="PTHR47036:SF1">
    <property type="entry name" value="COBALT-FACTOR III C(17)-METHYLTRANSFERASE-RELATED"/>
    <property type="match status" value="1"/>
</dbReference>
<comment type="caution">
    <text evidence="7">The sequence shown here is derived from an EMBL/GenBank/DDBJ whole genome shotgun (WGS) entry which is preliminary data.</text>
</comment>
<keyword evidence="4 7" id="KW-0808">Transferase</keyword>
<dbReference type="InterPro" id="IPR051810">
    <property type="entry name" value="Precorrin_MeTrfase"/>
</dbReference>
<dbReference type="RefSeq" id="WP_002706580.1">
    <property type="nucleotide sequence ID" value="NZ_AGRW01000055.1"/>
</dbReference>
<gene>
    <name evidence="7" type="ORF">TresaDRAFT_0495</name>
</gene>
<dbReference type="InterPro" id="IPR014777">
    <property type="entry name" value="4pyrrole_Mease_sub1"/>
</dbReference>
<evidence type="ECO:0000256" key="2">
    <source>
        <dbReference type="ARBA" id="ARBA00022573"/>
    </source>
</evidence>
<dbReference type="STRING" id="907348.TresaDRAFT_0495"/>
<keyword evidence="8" id="KW-1185">Reference proteome</keyword>
<protein>
    <submittedName>
        <fullName evidence="7">Precorrin-3 methyltransferase</fullName>
        <ecNumber evidence="7">2.1.1.131</ecNumber>
    </submittedName>
</protein>
<organism evidence="7 8">
    <name type="scientific">Treponema saccharophilum DSM 2985</name>
    <dbReference type="NCBI Taxonomy" id="907348"/>
    <lineage>
        <taxon>Bacteria</taxon>
        <taxon>Pseudomonadati</taxon>
        <taxon>Spirochaetota</taxon>
        <taxon>Spirochaetia</taxon>
        <taxon>Spirochaetales</taxon>
        <taxon>Treponemataceae</taxon>
        <taxon>Treponema</taxon>
    </lineage>
</organism>
<feature type="domain" description="Tetrapyrrole methylase" evidence="6">
    <location>
        <begin position="5"/>
        <end position="214"/>
    </location>
</feature>
<evidence type="ECO:0000256" key="1">
    <source>
        <dbReference type="ARBA" id="ARBA00004953"/>
    </source>
</evidence>
<dbReference type="SUPFAM" id="SSF53790">
    <property type="entry name" value="Tetrapyrrole methylase"/>
    <property type="match status" value="1"/>
</dbReference>
<dbReference type="EMBL" id="AGRW01000055">
    <property type="protein sequence ID" value="EIC00401.1"/>
    <property type="molecule type" value="Genomic_DNA"/>
</dbReference>
<dbReference type="InterPro" id="IPR000878">
    <property type="entry name" value="4pyrrol_Mease"/>
</dbReference>
<evidence type="ECO:0000256" key="5">
    <source>
        <dbReference type="ARBA" id="ARBA00022691"/>
    </source>
</evidence>
<dbReference type="eggNOG" id="COG1010">
    <property type="taxonomic scope" value="Bacteria"/>
</dbReference>
<dbReference type="Gene3D" id="3.40.1010.10">
    <property type="entry name" value="Cobalt-precorrin-4 Transmethylase, Domain 1"/>
    <property type="match status" value="1"/>
</dbReference>
<evidence type="ECO:0000313" key="7">
    <source>
        <dbReference type="EMBL" id="EIC00401.1"/>
    </source>
</evidence>
<dbReference type="NCBIfam" id="TIGR01466">
    <property type="entry name" value="cobJ_cbiH"/>
    <property type="match status" value="1"/>
</dbReference>
<comment type="pathway">
    <text evidence="1">Cofactor biosynthesis; adenosylcobalamin biosynthesis.</text>
</comment>
<name>H7EPK0_9SPIR</name>
<evidence type="ECO:0000256" key="3">
    <source>
        <dbReference type="ARBA" id="ARBA00022603"/>
    </source>
</evidence>
<dbReference type="CDD" id="cd11646">
    <property type="entry name" value="Precorrin_3B_C17_MT"/>
    <property type="match status" value="1"/>
</dbReference>
<keyword evidence="2" id="KW-0169">Cobalamin biosynthesis</keyword>
<dbReference type="EC" id="2.1.1.131" evidence="7"/>
<dbReference type="GO" id="GO:0009236">
    <property type="term" value="P:cobalamin biosynthetic process"/>
    <property type="evidence" value="ECO:0007669"/>
    <property type="project" value="UniProtKB-UniPathway"/>
</dbReference>
<accession>H7EPK0</accession>
<dbReference type="GO" id="GO:0030789">
    <property type="term" value="F:precorrin-3B C17-methyltransferase activity"/>
    <property type="evidence" value="ECO:0007669"/>
    <property type="project" value="UniProtKB-EC"/>
</dbReference>
<dbReference type="InterPro" id="IPR014776">
    <property type="entry name" value="4pyrrole_Mease_sub2"/>
</dbReference>
<dbReference type="AlphaFoldDB" id="H7EPK0"/>
<dbReference type="OrthoDB" id="9772960at2"/>
<evidence type="ECO:0000313" key="8">
    <source>
        <dbReference type="Proteomes" id="UP000003571"/>
    </source>
</evidence>
<evidence type="ECO:0000256" key="4">
    <source>
        <dbReference type="ARBA" id="ARBA00022679"/>
    </source>
</evidence>
<keyword evidence="3 7" id="KW-0489">Methyltransferase</keyword>
<dbReference type="InterPro" id="IPR035996">
    <property type="entry name" value="4pyrrol_Methylase_sf"/>
</dbReference>
<dbReference type="UniPathway" id="UPA00148"/>
<reference evidence="7 8" key="1">
    <citation type="submission" date="2011-09" db="EMBL/GenBank/DDBJ databases">
        <title>The draft genome of Treponema saccharophilum DSM 2985.</title>
        <authorList>
            <consortium name="US DOE Joint Genome Institute (JGI-PGF)"/>
            <person name="Lucas S."/>
            <person name="Copeland A."/>
            <person name="Lapidus A."/>
            <person name="Glavina del Rio T."/>
            <person name="Dalin E."/>
            <person name="Tice H."/>
            <person name="Bruce D."/>
            <person name="Goodwin L."/>
            <person name="Pitluck S."/>
            <person name="Peters L."/>
            <person name="Kyrpides N."/>
            <person name="Mavromatis K."/>
            <person name="Ivanova N."/>
            <person name="Markowitz V."/>
            <person name="Cheng J.-F."/>
            <person name="Hugenholtz P."/>
            <person name="Woyke T."/>
            <person name="Wu D."/>
            <person name="Gronow S."/>
            <person name="Wellnitz S."/>
            <person name="Brambilla E."/>
            <person name="Klenk H.-P."/>
            <person name="Eisen J.A."/>
        </authorList>
    </citation>
    <scope>NUCLEOTIDE SEQUENCE [LARGE SCALE GENOMIC DNA]</scope>
    <source>
        <strain evidence="7 8">DSM 2985</strain>
    </source>
</reference>
<dbReference type="Gene3D" id="3.30.950.10">
    <property type="entry name" value="Methyltransferase, Cobalt-precorrin-4 Transmethylase, Domain 2"/>
    <property type="match status" value="1"/>
</dbReference>
<dbReference type="GO" id="GO:0032259">
    <property type="term" value="P:methylation"/>
    <property type="evidence" value="ECO:0007669"/>
    <property type="project" value="UniProtKB-KW"/>
</dbReference>
<dbReference type="PANTHER" id="PTHR47036">
    <property type="entry name" value="COBALT-FACTOR III C(17)-METHYLTRANSFERASE-RELATED"/>
    <property type="match status" value="1"/>
</dbReference>
<dbReference type="Proteomes" id="UP000003571">
    <property type="component" value="Unassembled WGS sequence"/>
</dbReference>
<dbReference type="PATRIC" id="fig|907348.3.peg.2902"/>
<dbReference type="InterPro" id="IPR006363">
    <property type="entry name" value="Cbl_synth_CobJ/CibH_dom"/>
</dbReference>